<dbReference type="PANTHER" id="PTHR43591:SF105">
    <property type="entry name" value="METHYLTRANSFERASE DOMAIN-CONTAINING PROTEIN-RELATED"/>
    <property type="match status" value="1"/>
</dbReference>
<proteinExistence type="predicted"/>
<protein>
    <recommendedName>
        <fullName evidence="1">Methyltransferase domain-containing protein</fullName>
    </recommendedName>
</protein>
<dbReference type="InterPro" id="IPR041698">
    <property type="entry name" value="Methyltransf_25"/>
</dbReference>
<reference evidence="2 3" key="1">
    <citation type="journal article" date="2012" name="Science">
        <title>The Paleozoic origin of enzymatic lignin decomposition reconstructed from 31 fungal genomes.</title>
        <authorList>
            <person name="Floudas D."/>
            <person name="Binder M."/>
            <person name="Riley R."/>
            <person name="Barry K."/>
            <person name="Blanchette R.A."/>
            <person name="Henrissat B."/>
            <person name="Martinez A.T."/>
            <person name="Otillar R."/>
            <person name="Spatafora J.W."/>
            <person name="Yadav J.S."/>
            <person name="Aerts A."/>
            <person name="Benoit I."/>
            <person name="Boyd A."/>
            <person name="Carlson A."/>
            <person name="Copeland A."/>
            <person name="Coutinho P.M."/>
            <person name="de Vries R.P."/>
            <person name="Ferreira P."/>
            <person name="Findley K."/>
            <person name="Foster B."/>
            <person name="Gaskell J."/>
            <person name="Glotzer D."/>
            <person name="Gorecki P."/>
            <person name="Heitman J."/>
            <person name="Hesse C."/>
            <person name="Hori C."/>
            <person name="Igarashi K."/>
            <person name="Jurgens J.A."/>
            <person name="Kallen N."/>
            <person name="Kersten P."/>
            <person name="Kohler A."/>
            <person name="Kuees U."/>
            <person name="Kumar T.K.A."/>
            <person name="Kuo A."/>
            <person name="LaButti K."/>
            <person name="Larrondo L.F."/>
            <person name="Lindquist E."/>
            <person name="Ling A."/>
            <person name="Lombard V."/>
            <person name="Lucas S."/>
            <person name="Lundell T."/>
            <person name="Martin R."/>
            <person name="McLaughlin D.J."/>
            <person name="Morgenstern I."/>
            <person name="Morin E."/>
            <person name="Murat C."/>
            <person name="Nagy L.G."/>
            <person name="Nolan M."/>
            <person name="Ohm R.A."/>
            <person name="Patyshakuliyeva A."/>
            <person name="Rokas A."/>
            <person name="Ruiz-Duenas F.J."/>
            <person name="Sabat G."/>
            <person name="Salamov A."/>
            <person name="Samejima M."/>
            <person name="Schmutz J."/>
            <person name="Slot J.C."/>
            <person name="St John F."/>
            <person name="Stenlid J."/>
            <person name="Sun H."/>
            <person name="Sun S."/>
            <person name="Syed K."/>
            <person name="Tsang A."/>
            <person name="Wiebenga A."/>
            <person name="Young D."/>
            <person name="Pisabarro A."/>
            <person name="Eastwood D.C."/>
            <person name="Martin F."/>
            <person name="Cullen D."/>
            <person name="Grigoriev I.V."/>
            <person name="Hibbett D.S."/>
        </authorList>
    </citation>
    <scope>NUCLEOTIDE SEQUENCE</scope>
    <source>
        <strain evidence="3">FP-58527</strain>
    </source>
</reference>
<dbReference type="AlphaFoldDB" id="S8DT17"/>
<accession>S8DT17</accession>
<dbReference type="OrthoDB" id="184880at2759"/>
<dbReference type="InParanoid" id="S8DT17"/>
<evidence type="ECO:0000313" key="2">
    <source>
        <dbReference type="EMBL" id="EPS94383.1"/>
    </source>
</evidence>
<dbReference type="eggNOG" id="ENOG502S8W5">
    <property type="taxonomic scope" value="Eukaryota"/>
</dbReference>
<sequence length="278" mass="30826">MIFSTFVAQTDICRLLLQHELLKGAFEGRLIICPTLILPGDCILDSGAGSGTWLLDILKEIPTSTAVYAIDIEPKLFPVNEELIASRGNVHFETATITKLPMIWSNKFNLIHQRLLVAALREGEWQLALAEMMRGLLPGGWVQLGEVGSWSAGPFTSTHLRLVQQLFKAKGLMLDCARHIPDMLRASGFVNIQTVERTIPLGKWAGEEGVKARDNFIGVFKGIKTPILNAGGLGVVETEAEFDALLESVEKEWDNTRDSTIEFHVFYAQKPFMSSSQE</sequence>
<dbReference type="Gene3D" id="3.40.50.150">
    <property type="entry name" value="Vaccinia Virus protein VP39"/>
    <property type="match status" value="1"/>
</dbReference>
<dbReference type="EMBL" id="KE504235">
    <property type="protein sequence ID" value="EPS94383.1"/>
    <property type="molecule type" value="Genomic_DNA"/>
</dbReference>
<dbReference type="Pfam" id="PF13649">
    <property type="entry name" value="Methyltransf_25"/>
    <property type="match status" value="1"/>
</dbReference>
<dbReference type="Proteomes" id="UP000015241">
    <property type="component" value="Unassembled WGS sequence"/>
</dbReference>
<dbReference type="PANTHER" id="PTHR43591">
    <property type="entry name" value="METHYLTRANSFERASE"/>
    <property type="match status" value="1"/>
</dbReference>
<dbReference type="CDD" id="cd02440">
    <property type="entry name" value="AdoMet_MTases"/>
    <property type="match status" value="1"/>
</dbReference>
<dbReference type="STRING" id="743788.S8DT17"/>
<organism evidence="2 3">
    <name type="scientific">Fomitopsis schrenkii</name>
    <name type="common">Brown rot fungus</name>
    <dbReference type="NCBI Taxonomy" id="2126942"/>
    <lineage>
        <taxon>Eukaryota</taxon>
        <taxon>Fungi</taxon>
        <taxon>Dikarya</taxon>
        <taxon>Basidiomycota</taxon>
        <taxon>Agaricomycotina</taxon>
        <taxon>Agaricomycetes</taxon>
        <taxon>Polyporales</taxon>
        <taxon>Fomitopsis</taxon>
    </lineage>
</organism>
<evidence type="ECO:0000313" key="3">
    <source>
        <dbReference type="Proteomes" id="UP000015241"/>
    </source>
</evidence>
<evidence type="ECO:0000259" key="1">
    <source>
        <dbReference type="Pfam" id="PF13649"/>
    </source>
</evidence>
<dbReference type="GO" id="GO:0008168">
    <property type="term" value="F:methyltransferase activity"/>
    <property type="evidence" value="ECO:0007669"/>
    <property type="project" value="TreeGrafter"/>
</dbReference>
<dbReference type="InterPro" id="IPR029063">
    <property type="entry name" value="SAM-dependent_MTases_sf"/>
</dbReference>
<keyword evidence="3" id="KW-1185">Reference proteome</keyword>
<name>S8DT17_FOMSC</name>
<dbReference type="SUPFAM" id="SSF53335">
    <property type="entry name" value="S-adenosyl-L-methionine-dependent methyltransferases"/>
    <property type="match status" value="1"/>
</dbReference>
<feature type="domain" description="Methyltransferase" evidence="1">
    <location>
        <begin position="43"/>
        <end position="140"/>
    </location>
</feature>
<gene>
    <name evidence="2" type="ORF">FOMPIDRAFT_1033392</name>
</gene>
<dbReference type="HOGENOM" id="CLU_010595_9_3_1"/>